<dbReference type="AlphaFoldDB" id="A0A5A7PJW4"/>
<sequence>MKFLVRGLLISFSGTRYVVTVERKTTANARWLALTAATGSTTTRERGCAALLGLLDCCDGRGRLVGACWSLRRVTAEEQRRWKDWSRQSCRRWSLAGEQGLLAVAGIAVKVVAGCWGELAGIREQSPRRVAHGAAGLLGWSHDAEGLLRWCRGTAASAPVRGEEELVGLARGGATVVGVAGSSGLHGFRRWLHDEERGKR</sequence>
<keyword evidence="2" id="KW-1185">Reference proteome</keyword>
<gene>
    <name evidence="1" type="ORF">STAS_09002</name>
</gene>
<name>A0A5A7PJW4_STRAF</name>
<accession>A0A5A7PJW4</accession>
<proteinExistence type="predicted"/>
<dbReference type="GO" id="GO:0032259">
    <property type="term" value="P:methylation"/>
    <property type="evidence" value="ECO:0007669"/>
    <property type="project" value="UniProtKB-KW"/>
</dbReference>
<comment type="caution">
    <text evidence="1">The sequence shown here is derived from an EMBL/GenBank/DDBJ whole genome shotgun (WGS) entry which is preliminary data.</text>
</comment>
<evidence type="ECO:0000313" key="1">
    <source>
        <dbReference type="EMBL" id="GER32902.1"/>
    </source>
</evidence>
<keyword evidence="1" id="KW-0808">Transferase</keyword>
<reference evidence="2" key="1">
    <citation type="journal article" date="2019" name="Curr. Biol.">
        <title>Genome Sequence of Striga asiatica Provides Insight into the Evolution of Plant Parasitism.</title>
        <authorList>
            <person name="Yoshida S."/>
            <person name="Kim S."/>
            <person name="Wafula E.K."/>
            <person name="Tanskanen J."/>
            <person name="Kim Y.M."/>
            <person name="Honaas L."/>
            <person name="Yang Z."/>
            <person name="Spallek T."/>
            <person name="Conn C.E."/>
            <person name="Ichihashi Y."/>
            <person name="Cheong K."/>
            <person name="Cui S."/>
            <person name="Der J.P."/>
            <person name="Gundlach H."/>
            <person name="Jiao Y."/>
            <person name="Hori C."/>
            <person name="Ishida J.K."/>
            <person name="Kasahara H."/>
            <person name="Kiba T."/>
            <person name="Kim M.S."/>
            <person name="Koo N."/>
            <person name="Laohavisit A."/>
            <person name="Lee Y.H."/>
            <person name="Lumba S."/>
            <person name="McCourt P."/>
            <person name="Mortimer J.C."/>
            <person name="Mutuku J.M."/>
            <person name="Nomura T."/>
            <person name="Sasaki-Sekimoto Y."/>
            <person name="Seto Y."/>
            <person name="Wang Y."/>
            <person name="Wakatake T."/>
            <person name="Sakakibara H."/>
            <person name="Demura T."/>
            <person name="Yamaguchi S."/>
            <person name="Yoneyama K."/>
            <person name="Manabe R.I."/>
            <person name="Nelson D.C."/>
            <person name="Schulman A.H."/>
            <person name="Timko M.P."/>
            <person name="dePamphilis C.W."/>
            <person name="Choi D."/>
            <person name="Shirasu K."/>
        </authorList>
    </citation>
    <scope>NUCLEOTIDE SEQUENCE [LARGE SCALE GENOMIC DNA]</scope>
    <source>
        <strain evidence="2">cv. UVA1</strain>
    </source>
</reference>
<evidence type="ECO:0000313" key="2">
    <source>
        <dbReference type="Proteomes" id="UP000325081"/>
    </source>
</evidence>
<protein>
    <submittedName>
        <fullName evidence="1">Demethylmenaquinone methyltransferase</fullName>
    </submittedName>
</protein>
<keyword evidence="1" id="KW-0489">Methyltransferase</keyword>
<dbReference type="GO" id="GO:0008168">
    <property type="term" value="F:methyltransferase activity"/>
    <property type="evidence" value="ECO:0007669"/>
    <property type="project" value="UniProtKB-KW"/>
</dbReference>
<dbReference type="EMBL" id="BKCP01004645">
    <property type="protein sequence ID" value="GER32902.1"/>
    <property type="molecule type" value="Genomic_DNA"/>
</dbReference>
<organism evidence="1 2">
    <name type="scientific">Striga asiatica</name>
    <name type="common">Asiatic witchweed</name>
    <name type="synonym">Buchnera asiatica</name>
    <dbReference type="NCBI Taxonomy" id="4170"/>
    <lineage>
        <taxon>Eukaryota</taxon>
        <taxon>Viridiplantae</taxon>
        <taxon>Streptophyta</taxon>
        <taxon>Embryophyta</taxon>
        <taxon>Tracheophyta</taxon>
        <taxon>Spermatophyta</taxon>
        <taxon>Magnoliopsida</taxon>
        <taxon>eudicotyledons</taxon>
        <taxon>Gunneridae</taxon>
        <taxon>Pentapetalae</taxon>
        <taxon>asterids</taxon>
        <taxon>lamiids</taxon>
        <taxon>Lamiales</taxon>
        <taxon>Orobanchaceae</taxon>
        <taxon>Buchnereae</taxon>
        <taxon>Striga</taxon>
    </lineage>
</organism>
<dbReference type="Proteomes" id="UP000325081">
    <property type="component" value="Unassembled WGS sequence"/>
</dbReference>